<evidence type="ECO:0000313" key="2">
    <source>
        <dbReference type="EMBL" id="ACB70389.1"/>
    </source>
</evidence>
<feature type="chain" id="PRO_5002776033" evidence="1">
    <location>
        <begin position="17"/>
        <end position="68"/>
    </location>
</feature>
<evidence type="ECO:0000256" key="1">
    <source>
        <dbReference type="SAM" id="SignalP"/>
    </source>
</evidence>
<sequence>MKFLFLLLLVVPILCAEEKSEDTGGFTDTIKSMAQKFSRIVKRSLDPMSMLTGGLKNTPLSGMAQMMG</sequence>
<reference evidence="2" key="2">
    <citation type="submission" date="2008-03" db="EMBL/GenBank/DDBJ databases">
        <authorList>
            <person name="Li K.S."/>
            <person name="Guan Y."/>
            <person name="Wang J."/>
            <person name="Smith G.J.D."/>
            <person name="Xu K.M."/>
            <person name="Duan L."/>
            <person name="Rahardjo A.P."/>
            <person name="Puthavathana P."/>
            <person name="Buranathai C."/>
            <person name="Nguyen T.D."/>
            <person name="Estoepangestie A.T.S."/>
            <person name="Chaisingh A."/>
            <person name="Auewarakul P."/>
            <person name="Long H.T."/>
            <person name="Hanh N.T.H."/>
            <person name="Lim W."/>
            <person name="Webby R.J."/>
            <person name="Poon L.L.M."/>
            <person name="Chen H."/>
            <person name="Shortridge K.F."/>
            <person name="Yuen K.Y."/>
            <person name="Webster R.G."/>
            <person name="Peiris J.S.M."/>
        </authorList>
    </citation>
    <scope>NUCLEOTIDE SEQUENCE</scope>
    <source>
        <tissue evidence="2">Salivary glands</tissue>
    </source>
</reference>
<reference evidence="2" key="1">
    <citation type="journal article" date="2008" name="J. Proteomics">
        <title>An insight into the salivary transcriptome and proteome of the soft tick and vector of epizootic bovine abortion, Ornithodoros coriaceus.</title>
        <authorList>
            <person name="Francischetti I.M."/>
            <person name="Meng Z."/>
            <person name="Mans B.J."/>
            <person name="Gudderra N."/>
            <person name="Hall M."/>
            <person name="Veenstra T.D."/>
            <person name="Pham V.M."/>
            <person name="Kotsyfakis M."/>
            <person name="Ribeiro J.M."/>
        </authorList>
    </citation>
    <scope>NUCLEOTIDE SEQUENCE</scope>
    <source>
        <tissue evidence="2">Salivary glands</tissue>
    </source>
</reference>
<accession>B2D2E8</accession>
<proteinExistence type="evidence at transcript level"/>
<feature type="signal peptide" evidence="1">
    <location>
        <begin position="1"/>
        <end position="16"/>
    </location>
</feature>
<organism evidence="2">
    <name type="scientific">Ornithodoros coriaceus</name>
    <name type="common">Soft tick</name>
    <name type="synonym">Argasid tick</name>
    <dbReference type="NCBI Taxonomy" id="92741"/>
    <lineage>
        <taxon>Eukaryota</taxon>
        <taxon>Metazoa</taxon>
        <taxon>Ecdysozoa</taxon>
        <taxon>Arthropoda</taxon>
        <taxon>Chelicerata</taxon>
        <taxon>Arachnida</taxon>
        <taxon>Acari</taxon>
        <taxon>Parasitiformes</taxon>
        <taxon>Ixodida</taxon>
        <taxon>Ixodoidea</taxon>
        <taxon>Argasidae</taxon>
        <taxon>Ornithodorinae</taxon>
        <taxon>Ornithodoros</taxon>
    </lineage>
</organism>
<dbReference type="EMBL" id="EU574882">
    <property type="protein sequence ID" value="ACB70389.1"/>
    <property type="molecule type" value="mRNA"/>
</dbReference>
<name>B2D2E8_ORNCO</name>
<protein>
    <submittedName>
        <fullName evidence="2">Hypothetical secreted protein</fullName>
    </submittedName>
</protein>
<dbReference type="AlphaFoldDB" id="B2D2E8"/>
<keyword evidence="1" id="KW-0732">Signal</keyword>